<dbReference type="Pfam" id="PF04773">
    <property type="entry name" value="FecR"/>
    <property type="match status" value="1"/>
</dbReference>
<keyword evidence="1" id="KW-0812">Transmembrane</keyword>
<dbReference type="Gene3D" id="2.60.120.1440">
    <property type="match status" value="1"/>
</dbReference>
<dbReference type="GO" id="GO:0016989">
    <property type="term" value="F:sigma factor antagonist activity"/>
    <property type="evidence" value="ECO:0007669"/>
    <property type="project" value="TreeGrafter"/>
</dbReference>
<evidence type="ECO:0000256" key="1">
    <source>
        <dbReference type="SAM" id="Phobius"/>
    </source>
</evidence>
<dbReference type="AlphaFoldDB" id="A0A1H6A8C3"/>
<dbReference type="EMBL" id="FNUT01000008">
    <property type="protein sequence ID" value="SEG45003.1"/>
    <property type="molecule type" value="Genomic_DNA"/>
</dbReference>
<dbReference type="PANTHER" id="PTHR30273">
    <property type="entry name" value="PERIPLASMIC SIGNAL SENSOR AND SIGMA FACTOR ACTIVATOR FECR-RELATED"/>
    <property type="match status" value="1"/>
</dbReference>
<dbReference type="InterPro" id="IPR012373">
    <property type="entry name" value="Ferrdict_sens_TM"/>
</dbReference>
<dbReference type="Gene3D" id="3.55.50.30">
    <property type="match status" value="1"/>
</dbReference>
<gene>
    <name evidence="3" type="ORF">SAMN05421877_10824</name>
</gene>
<evidence type="ECO:0000259" key="2">
    <source>
        <dbReference type="Pfam" id="PF04773"/>
    </source>
</evidence>
<keyword evidence="4" id="KW-1185">Reference proteome</keyword>
<organism evidence="3 4">
    <name type="scientific">Sphingobacterium lactis</name>
    <dbReference type="NCBI Taxonomy" id="797291"/>
    <lineage>
        <taxon>Bacteria</taxon>
        <taxon>Pseudomonadati</taxon>
        <taxon>Bacteroidota</taxon>
        <taxon>Sphingobacteriia</taxon>
        <taxon>Sphingobacteriales</taxon>
        <taxon>Sphingobacteriaceae</taxon>
        <taxon>Sphingobacterium</taxon>
    </lineage>
</organism>
<accession>A0A1H6A8C3</accession>
<keyword evidence="1" id="KW-1133">Transmembrane helix</keyword>
<keyword evidence="1" id="KW-0472">Membrane</keyword>
<feature type="transmembrane region" description="Helical" evidence="1">
    <location>
        <begin position="77"/>
        <end position="99"/>
    </location>
</feature>
<proteinExistence type="predicted"/>
<dbReference type="InterPro" id="IPR006860">
    <property type="entry name" value="FecR"/>
</dbReference>
<evidence type="ECO:0000313" key="4">
    <source>
        <dbReference type="Proteomes" id="UP000236731"/>
    </source>
</evidence>
<evidence type="ECO:0000313" key="3">
    <source>
        <dbReference type="EMBL" id="SEG45003.1"/>
    </source>
</evidence>
<dbReference type="PANTHER" id="PTHR30273:SF2">
    <property type="entry name" value="PROTEIN FECR"/>
    <property type="match status" value="1"/>
</dbReference>
<sequence>MDSSRFSYLYRRYLANQCTESELKEFLELLKDQDEPANLLDPEEFNQQFDLQHQLPEDQSEAIFNRITQPKKHTWKLYTTVAGIAALLLSIICASLFLLKSPESQYKIFTNTTEDILRIALEDGSVILLRPQAVLTQSHAFQSEPFRKVKLQGEAFFIVAKDPSRPFQVQSESETSIQVYGTRFNLKFTPSAKEVVLTEGSLGMKHGTQEVRLNPQEKAYITADYPHIQKTAVDTMKYMAWTEHQLYFTDEPLHEVLKTLKGHYPEQSLQLPKQFQGLRFTGYLPDNNLPESIQILESTFKNYNLVINKN</sequence>
<dbReference type="Proteomes" id="UP000236731">
    <property type="component" value="Unassembled WGS sequence"/>
</dbReference>
<reference evidence="4" key="1">
    <citation type="submission" date="2016-10" db="EMBL/GenBank/DDBJ databases">
        <authorList>
            <person name="Varghese N."/>
            <person name="Submissions S."/>
        </authorList>
    </citation>
    <scope>NUCLEOTIDE SEQUENCE [LARGE SCALE GENOMIC DNA]</scope>
    <source>
        <strain evidence="4">DSM 22361</strain>
    </source>
</reference>
<protein>
    <submittedName>
        <fullName evidence="3">Ferric-dicitrate binding protein FerR, regulates iron transport through sigma-19</fullName>
    </submittedName>
</protein>
<name>A0A1H6A8C3_9SPHI</name>
<dbReference type="PIRSF" id="PIRSF018266">
    <property type="entry name" value="FecR"/>
    <property type="match status" value="1"/>
</dbReference>
<dbReference type="RefSeq" id="WP_103906721.1">
    <property type="nucleotide sequence ID" value="NZ_CP049246.1"/>
</dbReference>
<dbReference type="OrthoDB" id="923517at2"/>
<feature type="domain" description="FecR protein" evidence="2">
    <location>
        <begin position="113"/>
        <end position="201"/>
    </location>
</feature>